<dbReference type="STRING" id="1069642.Bdt_1112"/>
<name>K7ZET5_BDEBC</name>
<dbReference type="PATRIC" id="fig|1069642.3.peg.1099"/>
<feature type="chain" id="PRO_5003914210" evidence="1">
    <location>
        <begin position="20"/>
        <end position="246"/>
    </location>
</feature>
<dbReference type="OrthoDB" id="9150728at2"/>
<gene>
    <name evidence="2" type="ORF">Bdt_1112</name>
</gene>
<dbReference type="AlphaFoldDB" id="K7ZET5"/>
<keyword evidence="2" id="KW-0378">Hydrolase</keyword>
<reference evidence="2 3" key="1">
    <citation type="journal article" date="2012" name="BMC Genomics">
        <title>Genome analysis of a simultaneously predatory and prey-independent, novel Bdellovibrio bacteriovorus from the River Tiber, supports in silico predictions of both ancient and recent lateral gene transfer from diverse bacteria.</title>
        <authorList>
            <person name="Hobley L."/>
            <person name="Lerner T.R."/>
            <person name="Williams L.E."/>
            <person name="Lambert C."/>
            <person name="Till R."/>
            <person name="Milner D.S."/>
            <person name="Basford S.M."/>
            <person name="Capeness M.J."/>
            <person name="Fenton A.K."/>
            <person name="Atterbury R.J."/>
            <person name="Harris M.A."/>
            <person name="Sockett R.E."/>
        </authorList>
    </citation>
    <scope>NUCLEOTIDE SEQUENCE [LARGE SCALE GENOMIC DNA]</scope>
    <source>
        <strain evidence="2 3">Tiberius</strain>
    </source>
</reference>
<dbReference type="Gene3D" id="3.40.50.1110">
    <property type="entry name" value="SGNH hydrolase"/>
    <property type="match status" value="1"/>
</dbReference>
<feature type="signal peptide" evidence="1">
    <location>
        <begin position="1"/>
        <end position="19"/>
    </location>
</feature>
<dbReference type="KEGG" id="bbat:Bdt_1112"/>
<dbReference type="Proteomes" id="UP000010074">
    <property type="component" value="Chromosome"/>
</dbReference>
<accession>K7ZET5</accession>
<proteinExistence type="predicted"/>
<evidence type="ECO:0000313" key="3">
    <source>
        <dbReference type="Proteomes" id="UP000010074"/>
    </source>
</evidence>
<dbReference type="RefSeq" id="WP_015090278.1">
    <property type="nucleotide sequence ID" value="NC_019567.1"/>
</dbReference>
<dbReference type="HOGENOM" id="CLU_1127348_0_0_7"/>
<dbReference type="SUPFAM" id="SSF52266">
    <property type="entry name" value="SGNH hydrolase"/>
    <property type="match status" value="1"/>
</dbReference>
<keyword evidence="1" id="KW-0732">Signal</keyword>
<evidence type="ECO:0000313" key="2">
    <source>
        <dbReference type="EMBL" id="AFY00812.1"/>
    </source>
</evidence>
<organism evidence="2 3">
    <name type="scientific">Bdellovibrio bacteriovorus str. Tiberius</name>
    <dbReference type="NCBI Taxonomy" id="1069642"/>
    <lineage>
        <taxon>Bacteria</taxon>
        <taxon>Pseudomonadati</taxon>
        <taxon>Bdellovibrionota</taxon>
        <taxon>Bdellovibrionia</taxon>
        <taxon>Bdellovibrionales</taxon>
        <taxon>Pseudobdellovibrionaceae</taxon>
        <taxon>Bdellovibrio</taxon>
    </lineage>
</organism>
<sequence length="246" mass="26812">MKTMILTILLASIPTLTLAQQWPTNPVIGMIGASFSECAAPENSPLAGMGFAGCSYETLSTALTKNSRITSKKMRVQTLAQGGARSYDIPGTGYRGYVSQINALLTRTQWIDGTNRTKVVVASLMNDCLHTVPCTTSDIDNVLIEGVRQTAQIASSKGIKLIVTGYPDWQDLNLALIGGIFQLPNLISEQDYNYLKTRFEQQVSQIPGVIYLDVWKHNFKTIDGLHPDEASVEKAADLIAKTITSL</sequence>
<protein>
    <submittedName>
        <fullName evidence="2">Putative hydrolase</fullName>
    </submittedName>
</protein>
<dbReference type="GO" id="GO:0016788">
    <property type="term" value="F:hydrolase activity, acting on ester bonds"/>
    <property type="evidence" value="ECO:0007669"/>
    <property type="project" value="UniProtKB-ARBA"/>
</dbReference>
<dbReference type="EMBL" id="CP002930">
    <property type="protein sequence ID" value="AFY00812.1"/>
    <property type="molecule type" value="Genomic_DNA"/>
</dbReference>
<dbReference type="InterPro" id="IPR036514">
    <property type="entry name" value="SGNH_hydro_sf"/>
</dbReference>
<evidence type="ECO:0000256" key="1">
    <source>
        <dbReference type="SAM" id="SignalP"/>
    </source>
</evidence>